<sequence length="83" mass="9061">MLGRPTDVEMAVGETVMFGRIAIHAIECRFPTEDPSSDAYAHLEILDQGGAPLFDGWMIASSPALSALEHPRYDVWVLRCTAG</sequence>
<dbReference type="EMBL" id="JAAZQQ010000001">
    <property type="protein sequence ID" value="NKX43901.1"/>
    <property type="molecule type" value="Genomic_DNA"/>
</dbReference>
<proteinExistence type="predicted"/>
<organism evidence="1 2">
    <name type="scientific">Roseicyclus persicicus</name>
    <dbReference type="NCBI Taxonomy" id="2650661"/>
    <lineage>
        <taxon>Bacteria</taxon>
        <taxon>Pseudomonadati</taxon>
        <taxon>Pseudomonadota</taxon>
        <taxon>Alphaproteobacteria</taxon>
        <taxon>Rhodobacterales</taxon>
        <taxon>Roseobacteraceae</taxon>
        <taxon>Roseicyclus</taxon>
    </lineage>
</organism>
<accession>A0A7X6GZ41</accession>
<dbReference type="Pfam" id="PF09923">
    <property type="entry name" value="DUF2155"/>
    <property type="match status" value="1"/>
</dbReference>
<dbReference type="InterPro" id="IPR019225">
    <property type="entry name" value="DUF2155"/>
</dbReference>
<dbReference type="AlphaFoldDB" id="A0A7X6GZ41"/>
<evidence type="ECO:0000313" key="1">
    <source>
        <dbReference type="EMBL" id="NKX43901.1"/>
    </source>
</evidence>
<gene>
    <name evidence="1" type="ORF">HCU73_04800</name>
</gene>
<reference evidence="1 2" key="1">
    <citation type="submission" date="2020-04" db="EMBL/GenBank/DDBJ databases">
        <authorList>
            <person name="Yoon J."/>
        </authorList>
    </citation>
    <scope>NUCLEOTIDE SEQUENCE [LARGE SCALE GENOMIC DNA]</scope>
    <source>
        <strain evidence="1 2">KMU-115</strain>
    </source>
</reference>
<comment type="caution">
    <text evidence="1">The sequence shown here is derived from an EMBL/GenBank/DDBJ whole genome shotgun (WGS) entry which is preliminary data.</text>
</comment>
<protein>
    <submittedName>
        <fullName evidence="1">DUF2155 domain-containing protein</fullName>
    </submittedName>
</protein>
<evidence type="ECO:0000313" key="2">
    <source>
        <dbReference type="Proteomes" id="UP000526408"/>
    </source>
</evidence>
<name>A0A7X6GZ41_9RHOB</name>
<dbReference type="Proteomes" id="UP000526408">
    <property type="component" value="Unassembled WGS sequence"/>
</dbReference>
<keyword evidence="2" id="KW-1185">Reference proteome</keyword>